<reference evidence="2" key="1">
    <citation type="journal article" date="2021" name="bioRxiv">
        <title>Whole Genome Assembly and Annotation of Northern Wild Rice, Zizania palustris L., Supports a Whole Genome Duplication in the Zizania Genus.</title>
        <authorList>
            <person name="Haas M."/>
            <person name="Kono T."/>
            <person name="Macchietto M."/>
            <person name="Millas R."/>
            <person name="McGilp L."/>
            <person name="Shao M."/>
            <person name="Duquette J."/>
            <person name="Hirsch C.N."/>
            <person name="Kimball J."/>
        </authorList>
    </citation>
    <scope>NUCLEOTIDE SEQUENCE</scope>
    <source>
        <tissue evidence="2">Fresh leaf tissue</tissue>
    </source>
</reference>
<evidence type="ECO:0000313" key="2">
    <source>
        <dbReference type="EMBL" id="KAG8060901.1"/>
    </source>
</evidence>
<evidence type="ECO:0000313" key="3">
    <source>
        <dbReference type="Proteomes" id="UP000729402"/>
    </source>
</evidence>
<evidence type="ECO:0000256" key="1">
    <source>
        <dbReference type="SAM" id="MobiDB-lite"/>
    </source>
</evidence>
<organism evidence="2 3">
    <name type="scientific">Zizania palustris</name>
    <name type="common">Northern wild rice</name>
    <dbReference type="NCBI Taxonomy" id="103762"/>
    <lineage>
        <taxon>Eukaryota</taxon>
        <taxon>Viridiplantae</taxon>
        <taxon>Streptophyta</taxon>
        <taxon>Embryophyta</taxon>
        <taxon>Tracheophyta</taxon>
        <taxon>Spermatophyta</taxon>
        <taxon>Magnoliopsida</taxon>
        <taxon>Liliopsida</taxon>
        <taxon>Poales</taxon>
        <taxon>Poaceae</taxon>
        <taxon>BOP clade</taxon>
        <taxon>Oryzoideae</taxon>
        <taxon>Oryzeae</taxon>
        <taxon>Zizaniinae</taxon>
        <taxon>Zizania</taxon>
    </lineage>
</organism>
<comment type="caution">
    <text evidence="2">The sequence shown here is derived from an EMBL/GenBank/DDBJ whole genome shotgun (WGS) entry which is preliminary data.</text>
</comment>
<gene>
    <name evidence="2" type="ORF">GUJ93_ZPchr0002g23528</name>
</gene>
<keyword evidence="3" id="KW-1185">Reference proteome</keyword>
<name>A0A8J5VI76_ZIZPA</name>
<protein>
    <submittedName>
        <fullName evidence="2">Uncharacterized protein</fullName>
    </submittedName>
</protein>
<dbReference type="Proteomes" id="UP000729402">
    <property type="component" value="Unassembled WGS sequence"/>
</dbReference>
<accession>A0A8J5VI76</accession>
<dbReference type="AlphaFoldDB" id="A0A8J5VI76"/>
<sequence>MVARRGAAMVSSARWTAKVGRREGGVSTTSGAGAPTCLRQAVGQPRRLAPHRLRGRGGYNVEAPCQRCGKDDHDRG</sequence>
<dbReference type="EMBL" id="JAAALK010000287">
    <property type="protein sequence ID" value="KAG8060901.1"/>
    <property type="molecule type" value="Genomic_DNA"/>
</dbReference>
<feature type="region of interest" description="Disordered" evidence="1">
    <location>
        <begin position="19"/>
        <end position="76"/>
    </location>
</feature>
<reference evidence="2" key="2">
    <citation type="submission" date="2021-02" db="EMBL/GenBank/DDBJ databases">
        <authorList>
            <person name="Kimball J.A."/>
            <person name="Haas M.W."/>
            <person name="Macchietto M."/>
            <person name="Kono T."/>
            <person name="Duquette J."/>
            <person name="Shao M."/>
        </authorList>
    </citation>
    <scope>NUCLEOTIDE SEQUENCE</scope>
    <source>
        <tissue evidence="2">Fresh leaf tissue</tissue>
    </source>
</reference>
<proteinExistence type="predicted"/>